<feature type="repeat" description="WD" evidence="3">
    <location>
        <begin position="672"/>
        <end position="715"/>
    </location>
</feature>
<keyword evidence="6" id="KW-1185">Reference proteome</keyword>
<dbReference type="InterPro" id="IPR015943">
    <property type="entry name" value="WD40/YVTN_repeat-like_dom_sf"/>
</dbReference>
<proteinExistence type="predicted"/>
<feature type="repeat" description="WD" evidence="3">
    <location>
        <begin position="487"/>
        <end position="527"/>
    </location>
</feature>
<dbReference type="PRINTS" id="PR00320">
    <property type="entry name" value="GPROTEINBRPT"/>
</dbReference>
<evidence type="ECO:0000256" key="4">
    <source>
        <dbReference type="SAM" id="MobiDB-lite"/>
    </source>
</evidence>
<evidence type="ECO:0000256" key="3">
    <source>
        <dbReference type="PROSITE-ProRule" id="PRU00221"/>
    </source>
</evidence>
<dbReference type="PANTHER" id="PTHR44019">
    <property type="entry name" value="WD REPEAT-CONTAINING PROTEIN 55"/>
    <property type="match status" value="1"/>
</dbReference>
<protein>
    <submittedName>
        <fullName evidence="5">WD domain, G-beta repeat protein</fullName>
    </submittedName>
</protein>
<dbReference type="SMART" id="SM00320">
    <property type="entry name" value="WD40"/>
    <property type="match status" value="6"/>
</dbReference>
<dbReference type="InterPro" id="IPR001680">
    <property type="entry name" value="WD40_rpt"/>
</dbReference>
<keyword evidence="1 3" id="KW-0853">WD repeat</keyword>
<feature type="repeat" description="WD" evidence="3">
    <location>
        <begin position="570"/>
        <end position="611"/>
    </location>
</feature>
<dbReference type="InParanoid" id="I7LUA3"/>
<gene>
    <name evidence="5" type="ORF">TTHERM_00145100</name>
</gene>
<dbReference type="PROSITE" id="PS50294">
    <property type="entry name" value="WD_REPEATS_REGION"/>
    <property type="match status" value="1"/>
</dbReference>
<reference evidence="6" key="1">
    <citation type="journal article" date="2006" name="PLoS Biol.">
        <title>Macronuclear genome sequence of the ciliate Tetrahymena thermophila, a model eukaryote.</title>
        <authorList>
            <person name="Eisen J.A."/>
            <person name="Coyne R.S."/>
            <person name="Wu M."/>
            <person name="Wu D."/>
            <person name="Thiagarajan M."/>
            <person name="Wortman J.R."/>
            <person name="Badger J.H."/>
            <person name="Ren Q."/>
            <person name="Amedeo P."/>
            <person name="Jones K.M."/>
            <person name="Tallon L.J."/>
            <person name="Delcher A.L."/>
            <person name="Salzberg S.L."/>
            <person name="Silva J.C."/>
            <person name="Haas B.J."/>
            <person name="Majoros W.H."/>
            <person name="Farzad M."/>
            <person name="Carlton J.M."/>
            <person name="Smith R.K. Jr."/>
            <person name="Garg J."/>
            <person name="Pearlman R.E."/>
            <person name="Karrer K.M."/>
            <person name="Sun L."/>
            <person name="Manning G."/>
            <person name="Elde N.C."/>
            <person name="Turkewitz A.P."/>
            <person name="Asai D.J."/>
            <person name="Wilkes D.E."/>
            <person name="Wang Y."/>
            <person name="Cai H."/>
            <person name="Collins K."/>
            <person name="Stewart B.A."/>
            <person name="Lee S.R."/>
            <person name="Wilamowska K."/>
            <person name="Weinberg Z."/>
            <person name="Ruzzo W.L."/>
            <person name="Wloga D."/>
            <person name="Gaertig J."/>
            <person name="Frankel J."/>
            <person name="Tsao C.-C."/>
            <person name="Gorovsky M.A."/>
            <person name="Keeling P.J."/>
            <person name="Waller R.F."/>
            <person name="Patron N.J."/>
            <person name="Cherry J.M."/>
            <person name="Stover N.A."/>
            <person name="Krieger C.J."/>
            <person name="del Toro C."/>
            <person name="Ryder H.F."/>
            <person name="Williamson S.C."/>
            <person name="Barbeau R.A."/>
            <person name="Hamilton E.P."/>
            <person name="Orias E."/>
        </authorList>
    </citation>
    <scope>NUCLEOTIDE SEQUENCE [LARGE SCALE GENOMIC DNA]</scope>
    <source>
        <strain evidence="6">SB210</strain>
    </source>
</reference>
<dbReference type="CDD" id="cd00200">
    <property type="entry name" value="WD40"/>
    <property type="match status" value="1"/>
</dbReference>
<dbReference type="OrthoDB" id="256303at2759"/>
<dbReference type="Gene3D" id="2.130.10.10">
    <property type="entry name" value="YVTN repeat-like/Quinoprotein amine dehydrogenase"/>
    <property type="match status" value="2"/>
</dbReference>
<dbReference type="GeneID" id="7836570"/>
<dbReference type="eggNOG" id="KOG0266">
    <property type="taxonomic scope" value="Eukaryota"/>
</dbReference>
<feature type="repeat" description="WD" evidence="3">
    <location>
        <begin position="528"/>
        <end position="560"/>
    </location>
</feature>
<evidence type="ECO:0000313" key="6">
    <source>
        <dbReference type="Proteomes" id="UP000009168"/>
    </source>
</evidence>
<evidence type="ECO:0000256" key="2">
    <source>
        <dbReference type="ARBA" id="ARBA00022737"/>
    </source>
</evidence>
<dbReference type="STRING" id="312017.I7LUA3"/>
<dbReference type="PROSITE" id="PS50082">
    <property type="entry name" value="WD_REPEATS_2"/>
    <property type="match status" value="4"/>
</dbReference>
<dbReference type="InterPro" id="IPR050505">
    <property type="entry name" value="WDR55/POC1"/>
</dbReference>
<sequence>MQKNQDTQLNHKKINRTQYFILKNQPKLRYRFKNRSQKQTKKKEQPQQVQKIESMKNKFVYFECDIDGHESNLLNQVCIDTQCKNRGLICLFCQYHSHKGHEIRPLKIFLNEYQANYKKFEENENVSAEKDNKAIVESYQGIHECISVFQGIINEQIDKLKDDLQNQIQIKKRLLLDTSLGDGSMTFQKALSNILENECVSAEEQIQCISVLVSKVNSVNMAIEFKGKKQIQNQKEIKYKIQEIEQSKNKIAVCMSRITDELTVITKQVSDLVFDSIEIQQQLEKGQIKLPSPAKPIEQTRSVLKAVPQKISNNKKQMEKMFKGNMADVKLENDSSTMDDLFSSQWNEEASYKHSKGSMLQDTKAILNEDTYHKEQEKISANKGISRQSSEEISDYESNSDRNNGKKNGKKKEVERSKKAAKKKEKNDMIDEKEEYQEIKKIQENFQVQEQQNNDQFYDCSQAKQQMFSSSYTQQEINLDVKVGVKFKAHEGIAKDVIFLDEQRLATCSYDRQIKIWDIVEKKLIATLKGHEGRIMQIKYSKKHKLIGSAGRDKLAMLWQDIAYSLSQKLSGHKDSIMSIEFIDDRDIVVTGGTDKQIKIWCVFSGKQVFKVDNCVDIIQQIKYDPINELLFTGGHQQLTIYIFKELKSLENIKNQDEYLKARSQISEVTHFQGHEDTINMIQPIKVKGIQYFITCSDDKTLKLWDFDKLEMIQQIKEDTEISAFCFFEKLGILVISMWGYLGGGRTTFYDFSDFTKIQDVESINTGTTSLKMNEYQNKLVSSHENGEIQLYYMNY</sequence>
<keyword evidence="2" id="KW-0677">Repeat</keyword>
<dbReference type="RefSeq" id="XP_001011150.3">
    <property type="nucleotide sequence ID" value="XM_001011150.3"/>
</dbReference>
<dbReference type="AlphaFoldDB" id="I7LUA3"/>
<dbReference type="InterPro" id="IPR036322">
    <property type="entry name" value="WD40_repeat_dom_sf"/>
</dbReference>
<organism evidence="5 6">
    <name type="scientific">Tetrahymena thermophila (strain SB210)</name>
    <dbReference type="NCBI Taxonomy" id="312017"/>
    <lineage>
        <taxon>Eukaryota</taxon>
        <taxon>Sar</taxon>
        <taxon>Alveolata</taxon>
        <taxon>Ciliophora</taxon>
        <taxon>Intramacronucleata</taxon>
        <taxon>Oligohymenophorea</taxon>
        <taxon>Hymenostomatida</taxon>
        <taxon>Tetrahymenina</taxon>
        <taxon>Tetrahymenidae</taxon>
        <taxon>Tetrahymena</taxon>
    </lineage>
</organism>
<dbReference type="EMBL" id="GG662793">
    <property type="protein sequence ID" value="EAR90905.3"/>
    <property type="molecule type" value="Genomic_DNA"/>
</dbReference>
<evidence type="ECO:0000313" key="5">
    <source>
        <dbReference type="EMBL" id="EAR90905.3"/>
    </source>
</evidence>
<evidence type="ECO:0000256" key="1">
    <source>
        <dbReference type="ARBA" id="ARBA00022574"/>
    </source>
</evidence>
<dbReference type="Proteomes" id="UP000009168">
    <property type="component" value="Unassembled WGS sequence"/>
</dbReference>
<name>I7LUA3_TETTS</name>
<feature type="region of interest" description="Disordered" evidence="4">
    <location>
        <begin position="374"/>
        <end position="432"/>
    </location>
</feature>
<dbReference type="PANTHER" id="PTHR44019:SF8">
    <property type="entry name" value="POC1 CENTRIOLAR PROTEIN HOMOLOG"/>
    <property type="match status" value="1"/>
</dbReference>
<dbReference type="SUPFAM" id="SSF57845">
    <property type="entry name" value="B-box zinc-binding domain"/>
    <property type="match status" value="1"/>
</dbReference>
<dbReference type="InterPro" id="IPR020472">
    <property type="entry name" value="WD40_PAC1"/>
</dbReference>
<dbReference type="InterPro" id="IPR019775">
    <property type="entry name" value="WD40_repeat_CS"/>
</dbReference>
<accession>I7LUA3</accession>
<dbReference type="PROSITE" id="PS00678">
    <property type="entry name" value="WD_REPEATS_1"/>
    <property type="match status" value="1"/>
</dbReference>
<dbReference type="SUPFAM" id="SSF50978">
    <property type="entry name" value="WD40 repeat-like"/>
    <property type="match status" value="1"/>
</dbReference>
<dbReference type="Pfam" id="PF00400">
    <property type="entry name" value="WD40"/>
    <property type="match status" value="4"/>
</dbReference>
<dbReference type="KEGG" id="tet:TTHERM_00145100"/>